<dbReference type="InterPro" id="IPR001509">
    <property type="entry name" value="Epimerase_deHydtase"/>
</dbReference>
<evidence type="ECO:0000256" key="1">
    <source>
        <dbReference type="ARBA" id="ARBA00023002"/>
    </source>
</evidence>
<protein>
    <submittedName>
        <fullName evidence="4">NAD-dependent epimerase/dehydratase family protein</fullName>
    </submittedName>
</protein>
<reference evidence="5" key="1">
    <citation type="journal article" date="2019" name="Int. J. Syst. Evol. Microbiol.">
        <title>The Global Catalogue of Microorganisms (GCM) 10K type strain sequencing project: providing services to taxonomists for standard genome sequencing and annotation.</title>
        <authorList>
            <consortium name="The Broad Institute Genomics Platform"/>
            <consortium name="The Broad Institute Genome Sequencing Center for Infectious Disease"/>
            <person name="Wu L."/>
            <person name="Ma J."/>
        </authorList>
    </citation>
    <scope>NUCLEOTIDE SEQUENCE [LARGE SCALE GENOMIC DNA]</scope>
    <source>
        <strain evidence="5">JCM 18326</strain>
    </source>
</reference>
<proteinExistence type="inferred from homology"/>
<sequence length="344" mass="38371">MNKSTILVTGGSGYLGSWVVKGLLEKGYTVRIAVRDKNNTKKVSHLHDIAANAKGNIELWEADLLKEGSFDAAAKGCETIYHMASPFMLDVKNPQKDLVDPALIGTRNVLNAATRSETVTRVVLTSSVVAIMGDNTDLQERGVDALDERFFNESSSLTHQPYSYSKVLAEKEAWKMEKEQEQWKLVVLNPSFVMGPTLTPSTDSESLNFMKQFLGGQMFMAPDLTFGWVDVRDVAKAHILAGENQEAEGRHLLAENTYTVLQVGSILRKVFGKKYLLPKYQAPKFMLYLTGWMFGLSTTYVKKNVGIPLKLNNTKSLTLGLTYTPIEKTMTDMVNQMETLQLIK</sequence>
<accession>A0ABP9DBZ2</accession>
<evidence type="ECO:0000313" key="5">
    <source>
        <dbReference type="Proteomes" id="UP001500298"/>
    </source>
</evidence>
<dbReference type="Gene3D" id="3.40.50.720">
    <property type="entry name" value="NAD(P)-binding Rossmann-like Domain"/>
    <property type="match status" value="1"/>
</dbReference>
<dbReference type="RefSeq" id="WP_345371984.1">
    <property type="nucleotide sequence ID" value="NZ_BAABJX010000034.1"/>
</dbReference>
<dbReference type="EMBL" id="BAABJX010000034">
    <property type="protein sequence ID" value="GAA4837392.1"/>
    <property type="molecule type" value="Genomic_DNA"/>
</dbReference>
<dbReference type="PANTHER" id="PTHR10366:SF564">
    <property type="entry name" value="STEROL-4-ALPHA-CARBOXYLATE 3-DEHYDROGENASE, DECARBOXYLATING"/>
    <property type="match status" value="1"/>
</dbReference>
<dbReference type="Pfam" id="PF01370">
    <property type="entry name" value="Epimerase"/>
    <property type="match status" value="1"/>
</dbReference>
<keyword evidence="5" id="KW-1185">Reference proteome</keyword>
<dbReference type="SUPFAM" id="SSF51735">
    <property type="entry name" value="NAD(P)-binding Rossmann-fold domains"/>
    <property type="match status" value="1"/>
</dbReference>
<dbReference type="Proteomes" id="UP001500298">
    <property type="component" value="Unassembled WGS sequence"/>
</dbReference>
<evidence type="ECO:0000256" key="2">
    <source>
        <dbReference type="ARBA" id="ARBA00023445"/>
    </source>
</evidence>
<evidence type="ECO:0000259" key="3">
    <source>
        <dbReference type="Pfam" id="PF01370"/>
    </source>
</evidence>
<name>A0ABP9DBZ2_9BACT</name>
<feature type="domain" description="NAD-dependent epimerase/dehydratase" evidence="3">
    <location>
        <begin position="6"/>
        <end position="247"/>
    </location>
</feature>
<keyword evidence="1" id="KW-0560">Oxidoreductase</keyword>
<dbReference type="PANTHER" id="PTHR10366">
    <property type="entry name" value="NAD DEPENDENT EPIMERASE/DEHYDRATASE"/>
    <property type="match status" value="1"/>
</dbReference>
<evidence type="ECO:0000313" key="4">
    <source>
        <dbReference type="EMBL" id="GAA4837392.1"/>
    </source>
</evidence>
<comment type="similarity">
    <text evidence="2">Belongs to the NAD(P)-dependent epimerase/dehydratase family. Dihydroflavonol-4-reductase subfamily.</text>
</comment>
<dbReference type="InterPro" id="IPR050425">
    <property type="entry name" value="NAD(P)_dehydrat-like"/>
</dbReference>
<gene>
    <name evidence="4" type="ORF">GCM10023331_23270</name>
</gene>
<dbReference type="InterPro" id="IPR036291">
    <property type="entry name" value="NAD(P)-bd_dom_sf"/>
</dbReference>
<comment type="caution">
    <text evidence="4">The sequence shown here is derived from an EMBL/GenBank/DDBJ whole genome shotgun (WGS) entry which is preliminary data.</text>
</comment>
<organism evidence="4 5">
    <name type="scientific">Algivirga pacifica</name>
    <dbReference type="NCBI Taxonomy" id="1162670"/>
    <lineage>
        <taxon>Bacteria</taxon>
        <taxon>Pseudomonadati</taxon>
        <taxon>Bacteroidota</taxon>
        <taxon>Cytophagia</taxon>
        <taxon>Cytophagales</taxon>
        <taxon>Flammeovirgaceae</taxon>
        <taxon>Algivirga</taxon>
    </lineage>
</organism>